<reference evidence="1 2" key="1">
    <citation type="journal article" date="2022" name="New Phytol.">
        <title>Ecological generalism drives hyperdiversity of secondary metabolite gene clusters in xylarialean endophytes.</title>
        <authorList>
            <person name="Franco M.E.E."/>
            <person name="Wisecaver J.H."/>
            <person name="Arnold A.E."/>
            <person name="Ju Y.M."/>
            <person name="Slot J.C."/>
            <person name="Ahrendt S."/>
            <person name="Moore L.P."/>
            <person name="Eastman K.E."/>
            <person name="Scott K."/>
            <person name="Konkel Z."/>
            <person name="Mondo S.J."/>
            <person name="Kuo A."/>
            <person name="Hayes R.D."/>
            <person name="Haridas S."/>
            <person name="Andreopoulos B."/>
            <person name="Riley R."/>
            <person name="LaButti K."/>
            <person name="Pangilinan J."/>
            <person name="Lipzen A."/>
            <person name="Amirebrahimi M."/>
            <person name="Yan J."/>
            <person name="Adam C."/>
            <person name="Keymanesh K."/>
            <person name="Ng V."/>
            <person name="Louie K."/>
            <person name="Northen T."/>
            <person name="Drula E."/>
            <person name="Henrissat B."/>
            <person name="Hsieh H.M."/>
            <person name="Youens-Clark K."/>
            <person name="Lutzoni F."/>
            <person name="Miadlikowska J."/>
            <person name="Eastwood D.C."/>
            <person name="Hamelin R.C."/>
            <person name="Grigoriev I.V."/>
            <person name="U'Ren J.M."/>
        </authorList>
    </citation>
    <scope>NUCLEOTIDE SEQUENCE [LARGE SCALE GENOMIC DNA]</scope>
    <source>
        <strain evidence="1 2">ER1909</strain>
    </source>
</reference>
<accession>A0ACC0CXH7</accession>
<evidence type="ECO:0000313" key="2">
    <source>
        <dbReference type="Proteomes" id="UP001497680"/>
    </source>
</evidence>
<organism evidence="1 2">
    <name type="scientific">Hypoxylon rubiginosum</name>
    <dbReference type="NCBI Taxonomy" id="110542"/>
    <lineage>
        <taxon>Eukaryota</taxon>
        <taxon>Fungi</taxon>
        <taxon>Dikarya</taxon>
        <taxon>Ascomycota</taxon>
        <taxon>Pezizomycotina</taxon>
        <taxon>Sordariomycetes</taxon>
        <taxon>Xylariomycetidae</taxon>
        <taxon>Xylariales</taxon>
        <taxon>Hypoxylaceae</taxon>
        <taxon>Hypoxylon</taxon>
    </lineage>
</organism>
<keyword evidence="2" id="KW-1185">Reference proteome</keyword>
<protein>
    <submittedName>
        <fullName evidence="1">Uncharacterized protein</fullName>
    </submittedName>
</protein>
<sequence length="247" mass="27474">MATEILPRMDRLSAEDFETASIRSAAPSYISEAPSYHSMLHTNESVPEYTPPEPRGSTLASPPRYAASSSMLNVASSSTPTPMTSTFAPGAGLPRIPSPRRRSDVPQLNHFSIPSWSSMNSNPTARHYQRVAHRRVSAATGRHAWSGVESALRSAVDRINAQAAAADADDADKFRPLEDPYLVGEEAAARARRERLARQTGEDVLIREERRWDWFLGQSKDWAEPNRGWNAFSRNIESRGRLARRFG</sequence>
<evidence type="ECO:0000313" key="1">
    <source>
        <dbReference type="EMBL" id="KAI6084996.1"/>
    </source>
</evidence>
<comment type="caution">
    <text evidence="1">The sequence shown here is derived from an EMBL/GenBank/DDBJ whole genome shotgun (WGS) entry which is preliminary data.</text>
</comment>
<dbReference type="Proteomes" id="UP001497680">
    <property type="component" value="Unassembled WGS sequence"/>
</dbReference>
<proteinExistence type="predicted"/>
<name>A0ACC0CXH7_9PEZI</name>
<gene>
    <name evidence="1" type="ORF">F4821DRAFT_162513</name>
</gene>
<dbReference type="EMBL" id="MU394330">
    <property type="protein sequence ID" value="KAI6084996.1"/>
    <property type="molecule type" value="Genomic_DNA"/>
</dbReference>